<evidence type="ECO:0000313" key="2">
    <source>
        <dbReference type="EMBL" id="KTB31006.1"/>
    </source>
</evidence>
<feature type="region of interest" description="Disordered" evidence="1">
    <location>
        <begin position="15"/>
        <end position="34"/>
    </location>
</feature>
<accession>A0A0W0F3T8</accession>
<dbReference type="EMBL" id="LATX01002353">
    <property type="protein sequence ID" value="KTB31006.1"/>
    <property type="molecule type" value="Genomic_DNA"/>
</dbReference>
<proteinExistence type="predicted"/>
<dbReference type="Proteomes" id="UP000054988">
    <property type="component" value="Unassembled WGS sequence"/>
</dbReference>
<dbReference type="AlphaFoldDB" id="A0A0W0F3T8"/>
<sequence length="183" mass="21651">MSHYNTLHLSPMIPSAKLDNPYPNSHRSKAPWSERTETQFPAVPSGWYPSGGGFDPKQPVRDTYWYNGKPRQYRVHDPDCWCPRCVKARERAVHYYHGPSSESVSPPWWERHYEQQVRSSGRYYPHDSGYPYVISNPAPYRWDVSAKADYDGNSRSRMQAPLYEYVPDYLYQPPRQRKAYYFC</sequence>
<evidence type="ECO:0000256" key="1">
    <source>
        <dbReference type="SAM" id="MobiDB-lite"/>
    </source>
</evidence>
<organism evidence="2 3">
    <name type="scientific">Moniliophthora roreri</name>
    <name type="common">Frosty pod rot fungus</name>
    <name type="synonym">Monilia roreri</name>
    <dbReference type="NCBI Taxonomy" id="221103"/>
    <lineage>
        <taxon>Eukaryota</taxon>
        <taxon>Fungi</taxon>
        <taxon>Dikarya</taxon>
        <taxon>Basidiomycota</taxon>
        <taxon>Agaricomycotina</taxon>
        <taxon>Agaricomycetes</taxon>
        <taxon>Agaricomycetidae</taxon>
        <taxon>Agaricales</taxon>
        <taxon>Marasmiineae</taxon>
        <taxon>Marasmiaceae</taxon>
        <taxon>Moniliophthora</taxon>
    </lineage>
</organism>
<protein>
    <submittedName>
        <fullName evidence="2">Uncharacterized protein</fullName>
    </submittedName>
</protein>
<comment type="caution">
    <text evidence="2">The sequence shown here is derived from an EMBL/GenBank/DDBJ whole genome shotgun (WGS) entry which is preliminary data.</text>
</comment>
<reference evidence="2 3" key="1">
    <citation type="submission" date="2015-12" db="EMBL/GenBank/DDBJ databases">
        <title>Draft genome sequence of Moniliophthora roreri, the causal agent of frosty pod rot of cacao.</title>
        <authorList>
            <person name="Aime M.C."/>
            <person name="Diaz-Valderrama J.R."/>
            <person name="Kijpornyongpan T."/>
            <person name="Phillips-Mora W."/>
        </authorList>
    </citation>
    <scope>NUCLEOTIDE SEQUENCE [LARGE SCALE GENOMIC DNA]</scope>
    <source>
        <strain evidence="2 3">MCA 2952</strain>
    </source>
</reference>
<evidence type="ECO:0000313" key="3">
    <source>
        <dbReference type="Proteomes" id="UP000054988"/>
    </source>
</evidence>
<name>A0A0W0F3T8_MONRR</name>
<gene>
    <name evidence="2" type="ORF">WG66_16369</name>
</gene>